<organism evidence="2">
    <name type="scientific">Streptomyces sp. NBC_00119</name>
    <dbReference type="NCBI Taxonomy" id="2975659"/>
    <lineage>
        <taxon>Bacteria</taxon>
        <taxon>Bacillati</taxon>
        <taxon>Actinomycetota</taxon>
        <taxon>Actinomycetes</taxon>
        <taxon>Kitasatosporales</taxon>
        <taxon>Streptomycetaceae</taxon>
        <taxon>Streptomyces</taxon>
    </lineage>
</organism>
<dbReference type="EMBL" id="CP108195">
    <property type="protein sequence ID" value="WTS12444.1"/>
    <property type="molecule type" value="Genomic_DNA"/>
</dbReference>
<evidence type="ECO:0000313" key="2">
    <source>
        <dbReference type="EMBL" id="WTS12444.1"/>
    </source>
</evidence>
<feature type="region of interest" description="Disordered" evidence="1">
    <location>
        <begin position="88"/>
        <end position="117"/>
    </location>
</feature>
<gene>
    <name evidence="2" type="ORF">OHU69_16240</name>
</gene>
<evidence type="ECO:0000256" key="1">
    <source>
        <dbReference type="SAM" id="MobiDB-lite"/>
    </source>
</evidence>
<feature type="compositionally biased region" description="Pro residues" evidence="1">
    <location>
        <begin position="107"/>
        <end position="117"/>
    </location>
</feature>
<name>A0AAU1U4X2_9ACTN</name>
<reference evidence="2" key="1">
    <citation type="submission" date="2022-10" db="EMBL/GenBank/DDBJ databases">
        <title>The complete genomes of actinobacterial strains from the NBC collection.</title>
        <authorList>
            <person name="Joergensen T.S."/>
            <person name="Alvarez Arevalo M."/>
            <person name="Sterndorff E.B."/>
            <person name="Faurdal D."/>
            <person name="Vuksanovic O."/>
            <person name="Mourched A.-S."/>
            <person name="Charusanti P."/>
            <person name="Shaw S."/>
            <person name="Blin K."/>
            <person name="Weber T."/>
        </authorList>
    </citation>
    <scope>NUCLEOTIDE SEQUENCE</scope>
    <source>
        <strain evidence="2">NBC_00119</strain>
    </source>
</reference>
<accession>A0AAU1U4X2</accession>
<proteinExistence type="predicted"/>
<protein>
    <submittedName>
        <fullName evidence="2">Uncharacterized protein</fullName>
    </submittedName>
</protein>
<dbReference type="AlphaFoldDB" id="A0AAU1U4X2"/>
<sequence>MTDQQPGAPVPPLTALPDGEAQLAVVLRLTWEDLAALGQEAGRIAARTHRPVTLDEAVSHRLRNRLPAAHAKPPQATTASALSAATLRTPGDQARQAIEQINGTSTPMPPTSGPDTP</sequence>